<dbReference type="GO" id="GO:0007264">
    <property type="term" value="P:small GTPase-mediated signal transduction"/>
    <property type="evidence" value="ECO:0007669"/>
    <property type="project" value="InterPro"/>
</dbReference>
<gene>
    <name evidence="3" type="ORF">EXIGLDRAFT_722606</name>
</gene>
<evidence type="ECO:0000313" key="4">
    <source>
        <dbReference type="Proteomes" id="UP000077266"/>
    </source>
</evidence>
<dbReference type="InterPro" id="IPR003578">
    <property type="entry name" value="Small_GTPase_Rho"/>
</dbReference>
<organism evidence="3 4">
    <name type="scientific">Exidia glandulosa HHB12029</name>
    <dbReference type="NCBI Taxonomy" id="1314781"/>
    <lineage>
        <taxon>Eukaryota</taxon>
        <taxon>Fungi</taxon>
        <taxon>Dikarya</taxon>
        <taxon>Basidiomycota</taxon>
        <taxon>Agaricomycotina</taxon>
        <taxon>Agaricomycetes</taxon>
        <taxon>Auriculariales</taxon>
        <taxon>Exidiaceae</taxon>
        <taxon>Exidia</taxon>
    </lineage>
</organism>
<proteinExistence type="predicted"/>
<dbReference type="GO" id="GO:0003924">
    <property type="term" value="F:GTPase activity"/>
    <property type="evidence" value="ECO:0007669"/>
    <property type="project" value="InterPro"/>
</dbReference>
<sequence length="106" mass="12061">MSYPDKHVVLYCYDASREETLINVVEKWMPEVMHYLPDAPFLLVSCKNDLRRDRRGRSTPSINAHAAVECSAKTAFGVRDVFEQAARLGVEHAKLHSMSGRPCRVQ</sequence>
<keyword evidence="2" id="KW-0342">GTP-binding</keyword>
<evidence type="ECO:0000256" key="2">
    <source>
        <dbReference type="ARBA" id="ARBA00023134"/>
    </source>
</evidence>
<accession>A0A165F8E1</accession>
<dbReference type="InParanoid" id="A0A165F8E1"/>
<reference evidence="3 4" key="1">
    <citation type="journal article" date="2016" name="Mol. Biol. Evol.">
        <title>Comparative Genomics of Early-Diverging Mushroom-Forming Fungi Provides Insights into the Origins of Lignocellulose Decay Capabilities.</title>
        <authorList>
            <person name="Nagy L.G."/>
            <person name="Riley R."/>
            <person name="Tritt A."/>
            <person name="Adam C."/>
            <person name="Daum C."/>
            <person name="Floudas D."/>
            <person name="Sun H."/>
            <person name="Yadav J.S."/>
            <person name="Pangilinan J."/>
            <person name="Larsson K.H."/>
            <person name="Matsuura K."/>
            <person name="Barry K."/>
            <person name="Labutti K."/>
            <person name="Kuo R."/>
            <person name="Ohm R.A."/>
            <person name="Bhattacharya S.S."/>
            <person name="Shirouzu T."/>
            <person name="Yoshinaga Y."/>
            <person name="Martin F.M."/>
            <person name="Grigoriev I.V."/>
            <person name="Hibbett D.S."/>
        </authorList>
    </citation>
    <scope>NUCLEOTIDE SEQUENCE [LARGE SCALE GENOMIC DNA]</scope>
    <source>
        <strain evidence="3 4">HHB12029</strain>
    </source>
</reference>
<keyword evidence="4" id="KW-1185">Reference proteome</keyword>
<dbReference type="InterPro" id="IPR001806">
    <property type="entry name" value="Small_GTPase"/>
</dbReference>
<dbReference type="OrthoDB" id="8830751at2759"/>
<dbReference type="Proteomes" id="UP000077266">
    <property type="component" value="Unassembled WGS sequence"/>
</dbReference>
<keyword evidence="1" id="KW-0547">Nucleotide-binding</keyword>
<dbReference type="Pfam" id="PF00071">
    <property type="entry name" value="Ras"/>
    <property type="match status" value="1"/>
</dbReference>
<dbReference type="Gene3D" id="3.40.50.300">
    <property type="entry name" value="P-loop containing nucleotide triphosphate hydrolases"/>
    <property type="match status" value="1"/>
</dbReference>
<name>A0A165F8E1_EXIGL</name>
<dbReference type="InterPro" id="IPR027417">
    <property type="entry name" value="P-loop_NTPase"/>
</dbReference>
<dbReference type="AlphaFoldDB" id="A0A165F8E1"/>
<dbReference type="PANTHER" id="PTHR24072">
    <property type="entry name" value="RHO FAMILY GTPASE"/>
    <property type="match status" value="1"/>
</dbReference>
<dbReference type="STRING" id="1314781.A0A165F8E1"/>
<evidence type="ECO:0000313" key="3">
    <source>
        <dbReference type="EMBL" id="KZV88565.1"/>
    </source>
</evidence>
<protein>
    <recommendedName>
        <fullName evidence="5">P-loop containing nucleoside triphosphate hydrolase protein</fullName>
    </recommendedName>
</protein>
<dbReference type="SUPFAM" id="SSF52540">
    <property type="entry name" value="P-loop containing nucleoside triphosphate hydrolases"/>
    <property type="match status" value="1"/>
</dbReference>
<dbReference type="EMBL" id="KV426097">
    <property type="protein sequence ID" value="KZV88565.1"/>
    <property type="molecule type" value="Genomic_DNA"/>
</dbReference>
<evidence type="ECO:0008006" key="5">
    <source>
        <dbReference type="Google" id="ProtNLM"/>
    </source>
</evidence>
<evidence type="ECO:0000256" key="1">
    <source>
        <dbReference type="ARBA" id="ARBA00022741"/>
    </source>
</evidence>
<dbReference type="GO" id="GO:0005525">
    <property type="term" value="F:GTP binding"/>
    <property type="evidence" value="ECO:0007669"/>
    <property type="project" value="UniProtKB-KW"/>
</dbReference>
<dbReference type="SMART" id="SM00174">
    <property type="entry name" value="RHO"/>
    <property type="match status" value="1"/>
</dbReference>